<dbReference type="EMBL" id="JARBHB010000004">
    <property type="protein sequence ID" value="KAJ8886845.1"/>
    <property type="molecule type" value="Genomic_DNA"/>
</dbReference>
<accession>A0ABQ9HR44</accession>
<organism evidence="1 2">
    <name type="scientific">Dryococelus australis</name>
    <dbReference type="NCBI Taxonomy" id="614101"/>
    <lineage>
        <taxon>Eukaryota</taxon>
        <taxon>Metazoa</taxon>
        <taxon>Ecdysozoa</taxon>
        <taxon>Arthropoda</taxon>
        <taxon>Hexapoda</taxon>
        <taxon>Insecta</taxon>
        <taxon>Pterygota</taxon>
        <taxon>Neoptera</taxon>
        <taxon>Polyneoptera</taxon>
        <taxon>Phasmatodea</taxon>
        <taxon>Verophasmatodea</taxon>
        <taxon>Anareolatae</taxon>
        <taxon>Phasmatidae</taxon>
        <taxon>Eurycanthinae</taxon>
        <taxon>Dryococelus</taxon>
    </lineage>
</organism>
<keyword evidence="2" id="KW-1185">Reference proteome</keyword>
<proteinExistence type="predicted"/>
<evidence type="ECO:0000313" key="2">
    <source>
        <dbReference type="Proteomes" id="UP001159363"/>
    </source>
</evidence>
<comment type="caution">
    <text evidence="1">The sequence shown here is derived from an EMBL/GenBank/DDBJ whole genome shotgun (WGS) entry which is preliminary data.</text>
</comment>
<sequence length="168" mass="18179">MHKKTTRRRKSHLGPCLEGGYKHSACTGRIGDFFFATPPPPSVVVWHTPSPHTNALGGSPSGRGPLFSTSSGVVSAALPLRNRHHRNQCIFVVTRKIIPEQSESTTVISVIVISVVICRLFVKVLVCNTLLITTTARSQVYLHIVSGGVWLEMEIDTGSAITAVPLTL</sequence>
<name>A0ABQ9HR44_9NEOP</name>
<protein>
    <submittedName>
        <fullName evidence="1">Uncharacterized protein</fullName>
    </submittedName>
</protein>
<evidence type="ECO:0000313" key="1">
    <source>
        <dbReference type="EMBL" id="KAJ8886845.1"/>
    </source>
</evidence>
<reference evidence="1 2" key="1">
    <citation type="submission" date="2023-02" db="EMBL/GenBank/DDBJ databases">
        <title>LHISI_Scaffold_Assembly.</title>
        <authorList>
            <person name="Stuart O.P."/>
            <person name="Cleave R."/>
            <person name="Magrath M.J.L."/>
            <person name="Mikheyev A.S."/>
        </authorList>
    </citation>
    <scope>NUCLEOTIDE SEQUENCE [LARGE SCALE GENOMIC DNA]</scope>
    <source>
        <strain evidence="1">Daus_M_001</strain>
        <tissue evidence="1">Leg muscle</tissue>
    </source>
</reference>
<gene>
    <name evidence="1" type="ORF">PR048_013057</name>
</gene>
<dbReference type="Proteomes" id="UP001159363">
    <property type="component" value="Chromosome X"/>
</dbReference>